<accession>S8DZC9</accession>
<keyword evidence="1" id="KW-0175">Coiled coil</keyword>
<dbReference type="EMBL" id="KE504188">
    <property type="protein sequence ID" value="EPS96498.1"/>
    <property type="molecule type" value="Genomic_DNA"/>
</dbReference>
<proteinExistence type="predicted"/>
<dbReference type="AlphaFoldDB" id="S8DZC9"/>
<evidence type="ECO:0000256" key="1">
    <source>
        <dbReference type="SAM" id="Coils"/>
    </source>
</evidence>
<dbReference type="STRING" id="743788.S8DZC9"/>
<dbReference type="Proteomes" id="UP000015241">
    <property type="component" value="Unassembled WGS sequence"/>
</dbReference>
<dbReference type="InParanoid" id="S8DZC9"/>
<evidence type="ECO:0000313" key="2">
    <source>
        <dbReference type="EMBL" id="EPS96498.1"/>
    </source>
</evidence>
<gene>
    <name evidence="2" type="ORF">FOMPIDRAFT_1130345</name>
</gene>
<organism evidence="2 3">
    <name type="scientific">Fomitopsis schrenkii</name>
    <name type="common">Brown rot fungus</name>
    <dbReference type="NCBI Taxonomy" id="2126942"/>
    <lineage>
        <taxon>Eukaryota</taxon>
        <taxon>Fungi</taxon>
        <taxon>Dikarya</taxon>
        <taxon>Basidiomycota</taxon>
        <taxon>Agaricomycotina</taxon>
        <taxon>Agaricomycetes</taxon>
        <taxon>Polyporales</taxon>
        <taxon>Fomitopsis</taxon>
    </lineage>
</organism>
<name>S8DZC9_FOMSC</name>
<evidence type="ECO:0000313" key="3">
    <source>
        <dbReference type="Proteomes" id="UP000015241"/>
    </source>
</evidence>
<feature type="coiled-coil region" evidence="1">
    <location>
        <begin position="24"/>
        <end position="55"/>
    </location>
</feature>
<reference evidence="2 3" key="1">
    <citation type="journal article" date="2012" name="Science">
        <title>The Paleozoic origin of enzymatic lignin decomposition reconstructed from 31 fungal genomes.</title>
        <authorList>
            <person name="Floudas D."/>
            <person name="Binder M."/>
            <person name="Riley R."/>
            <person name="Barry K."/>
            <person name="Blanchette R.A."/>
            <person name="Henrissat B."/>
            <person name="Martinez A.T."/>
            <person name="Otillar R."/>
            <person name="Spatafora J.W."/>
            <person name="Yadav J.S."/>
            <person name="Aerts A."/>
            <person name="Benoit I."/>
            <person name="Boyd A."/>
            <person name="Carlson A."/>
            <person name="Copeland A."/>
            <person name="Coutinho P.M."/>
            <person name="de Vries R.P."/>
            <person name="Ferreira P."/>
            <person name="Findley K."/>
            <person name="Foster B."/>
            <person name="Gaskell J."/>
            <person name="Glotzer D."/>
            <person name="Gorecki P."/>
            <person name="Heitman J."/>
            <person name="Hesse C."/>
            <person name="Hori C."/>
            <person name="Igarashi K."/>
            <person name="Jurgens J.A."/>
            <person name="Kallen N."/>
            <person name="Kersten P."/>
            <person name="Kohler A."/>
            <person name="Kuees U."/>
            <person name="Kumar T.K.A."/>
            <person name="Kuo A."/>
            <person name="LaButti K."/>
            <person name="Larrondo L.F."/>
            <person name="Lindquist E."/>
            <person name="Ling A."/>
            <person name="Lombard V."/>
            <person name="Lucas S."/>
            <person name="Lundell T."/>
            <person name="Martin R."/>
            <person name="McLaughlin D.J."/>
            <person name="Morgenstern I."/>
            <person name="Morin E."/>
            <person name="Murat C."/>
            <person name="Nagy L.G."/>
            <person name="Nolan M."/>
            <person name="Ohm R.A."/>
            <person name="Patyshakuliyeva A."/>
            <person name="Rokas A."/>
            <person name="Ruiz-Duenas F.J."/>
            <person name="Sabat G."/>
            <person name="Salamov A."/>
            <person name="Samejima M."/>
            <person name="Schmutz J."/>
            <person name="Slot J.C."/>
            <person name="St John F."/>
            <person name="Stenlid J."/>
            <person name="Sun H."/>
            <person name="Sun S."/>
            <person name="Syed K."/>
            <person name="Tsang A."/>
            <person name="Wiebenga A."/>
            <person name="Young D."/>
            <person name="Pisabarro A."/>
            <person name="Eastwood D.C."/>
            <person name="Martin F."/>
            <person name="Cullen D."/>
            <person name="Grigoriev I.V."/>
            <person name="Hibbett D.S."/>
        </authorList>
    </citation>
    <scope>NUCLEOTIDE SEQUENCE</scope>
    <source>
        <strain evidence="3">FP-58527</strain>
    </source>
</reference>
<dbReference type="OrthoDB" id="2685075at2759"/>
<sequence>MDPLPQLKMLTEEESMMTVEQWIRREIERESRMLKEDAERQLAAVKEKAAQMRRDIEVL</sequence>
<protein>
    <submittedName>
        <fullName evidence="2">Uncharacterized protein</fullName>
    </submittedName>
</protein>
<dbReference type="HOGENOM" id="CLU_2960777_0_0_1"/>
<keyword evidence="3" id="KW-1185">Reference proteome</keyword>